<dbReference type="FunFam" id="1.25.70.10:FF:000001">
    <property type="entry name" value="Mitochondrial transcription termination factor-like"/>
    <property type="match status" value="1"/>
</dbReference>
<keyword evidence="5" id="KW-1185">Reference proteome</keyword>
<dbReference type="GO" id="GO:0006353">
    <property type="term" value="P:DNA-templated transcription termination"/>
    <property type="evidence" value="ECO:0007669"/>
    <property type="project" value="UniProtKB-KW"/>
</dbReference>
<dbReference type="PANTHER" id="PTHR13068">
    <property type="entry name" value="CGI-12 PROTEIN-RELATED"/>
    <property type="match status" value="1"/>
</dbReference>
<proteinExistence type="inferred from homology"/>
<organism evidence="4 5">
    <name type="scientific">Stephania yunnanensis</name>
    <dbReference type="NCBI Taxonomy" id="152371"/>
    <lineage>
        <taxon>Eukaryota</taxon>
        <taxon>Viridiplantae</taxon>
        <taxon>Streptophyta</taxon>
        <taxon>Embryophyta</taxon>
        <taxon>Tracheophyta</taxon>
        <taxon>Spermatophyta</taxon>
        <taxon>Magnoliopsida</taxon>
        <taxon>Ranunculales</taxon>
        <taxon>Menispermaceae</taxon>
        <taxon>Menispermoideae</taxon>
        <taxon>Cissampelideae</taxon>
        <taxon>Stephania</taxon>
    </lineage>
</organism>
<evidence type="ECO:0000313" key="4">
    <source>
        <dbReference type="EMBL" id="KAK9135102.1"/>
    </source>
</evidence>
<dbReference type="Gene3D" id="1.25.70.10">
    <property type="entry name" value="Transcription termination factor 3, mitochondrial"/>
    <property type="match status" value="1"/>
</dbReference>
<dbReference type="InterPro" id="IPR038538">
    <property type="entry name" value="MTERF_sf"/>
</dbReference>
<dbReference type="Proteomes" id="UP001420932">
    <property type="component" value="Unassembled WGS sequence"/>
</dbReference>
<sequence length="383" mass="43561">MFSLLRRGFSSENRATTQFHFLLLQTQFLKPISTTPPPPQNPSDQSSSFTVSYLVNSCGLSPESALSASKKVHFISPTKPDLVLHFFRNHGFSNTQIANIASKRPSILLAKPHQTLLPKLDYFKEIGFSGPEITHFLSKDPTFLIRSLERQIKPYYEYLKSLLGTDKKVASAIKSSCSSWILRFDIQRVIGRKVEILRKYGVSEANVAKLVMDSPSSLSKNDDRFDDLVRNVSEMGFDPSSPLFVNAVDVFSGMKRNTLDAKLHTFKSYGWSEDEIVSAIRIHPTCISISEEKLKNALEFFMNKLKWKPLQLAKCPVLLGLSLQERIIPRWMIIQCLLSKCLIKDTVSLRAVLKLSEAQFFTRFLNKYESKAPEILKLYRGKL</sequence>
<dbReference type="Pfam" id="PF02536">
    <property type="entry name" value="mTERF"/>
    <property type="match status" value="1"/>
</dbReference>
<comment type="similarity">
    <text evidence="1">Belongs to the mTERF family.</text>
</comment>
<evidence type="ECO:0000256" key="2">
    <source>
        <dbReference type="ARBA" id="ARBA00022472"/>
    </source>
</evidence>
<keyword evidence="2" id="KW-0806">Transcription termination</keyword>
<dbReference type="SMART" id="SM00733">
    <property type="entry name" value="Mterf"/>
    <property type="match status" value="5"/>
</dbReference>
<evidence type="ECO:0000256" key="1">
    <source>
        <dbReference type="ARBA" id="ARBA00007692"/>
    </source>
</evidence>
<comment type="caution">
    <text evidence="4">The sequence shown here is derived from an EMBL/GenBank/DDBJ whole genome shotgun (WGS) entry which is preliminary data.</text>
</comment>
<keyword evidence="3" id="KW-0809">Transit peptide</keyword>
<name>A0AAP0JJI7_9MAGN</name>
<dbReference type="GO" id="GO:0003676">
    <property type="term" value="F:nucleic acid binding"/>
    <property type="evidence" value="ECO:0007669"/>
    <property type="project" value="InterPro"/>
</dbReference>
<reference evidence="4 5" key="1">
    <citation type="submission" date="2024-01" db="EMBL/GenBank/DDBJ databases">
        <title>Genome assemblies of Stephania.</title>
        <authorList>
            <person name="Yang L."/>
        </authorList>
    </citation>
    <scope>NUCLEOTIDE SEQUENCE [LARGE SCALE GENOMIC DNA]</scope>
    <source>
        <strain evidence="4">YNDBR</strain>
        <tissue evidence="4">Leaf</tissue>
    </source>
</reference>
<keyword evidence="2" id="KW-0804">Transcription</keyword>
<dbReference type="AlphaFoldDB" id="A0AAP0JJI7"/>
<dbReference type="PANTHER" id="PTHR13068:SF166">
    <property type="entry name" value="TRANSCRIPTION TERMINATION FACTOR MTERF15, MITOCHONDRIAL-LIKE"/>
    <property type="match status" value="1"/>
</dbReference>
<evidence type="ECO:0000313" key="5">
    <source>
        <dbReference type="Proteomes" id="UP001420932"/>
    </source>
</evidence>
<accession>A0AAP0JJI7</accession>
<keyword evidence="2" id="KW-0805">Transcription regulation</keyword>
<dbReference type="EMBL" id="JBBNAF010000006">
    <property type="protein sequence ID" value="KAK9135102.1"/>
    <property type="molecule type" value="Genomic_DNA"/>
</dbReference>
<evidence type="ECO:0000256" key="3">
    <source>
        <dbReference type="ARBA" id="ARBA00022946"/>
    </source>
</evidence>
<dbReference type="InterPro" id="IPR003690">
    <property type="entry name" value="MTERF"/>
</dbReference>
<protein>
    <submittedName>
        <fullName evidence="4">Uncharacterized protein</fullName>
    </submittedName>
</protein>
<gene>
    <name evidence="4" type="ORF">Syun_014432</name>
</gene>